<dbReference type="EMBL" id="CNGE01000111">
    <property type="protein sequence ID" value="CKR90505.1"/>
    <property type="molecule type" value="Genomic_DNA"/>
</dbReference>
<dbReference type="HAMAP" id="MF_00708">
    <property type="entry name" value="Fumarate_red_C"/>
    <property type="match status" value="1"/>
</dbReference>
<evidence type="ECO:0000256" key="5">
    <source>
        <dbReference type="HAMAP-Rule" id="MF_00708"/>
    </source>
</evidence>
<comment type="similarity">
    <text evidence="5">Belongs to the FrdC family.</text>
</comment>
<gene>
    <name evidence="5 15" type="primary">frdC</name>
    <name evidence="15" type="ORF">A4S10_01649</name>
    <name evidence="17" type="ORF">DKC2_1655</name>
    <name evidence="16" type="ORF">DSJ38_02675</name>
    <name evidence="8" type="ORF">ERS007657_00428</name>
    <name evidence="12" type="ORF">ERS007661_02111</name>
    <name evidence="13" type="ORF">ERS007679_00808</name>
    <name evidence="6" type="ORF">ERS007681_00169</name>
    <name evidence="7" type="ORF">ERS007688_02267</name>
    <name evidence="14" type="ORF">ERS007741_00113</name>
    <name evidence="9" type="ORF">ERS027646_00913</name>
    <name evidence="10" type="ORF">ERS027661_04801</name>
    <name evidence="11" type="ORF">ERS094118_00920</name>
</gene>
<evidence type="ECO:0000313" key="10">
    <source>
        <dbReference type="EMBL" id="CKT87697.1"/>
    </source>
</evidence>
<evidence type="ECO:0000313" key="16">
    <source>
        <dbReference type="EMBL" id="REQ56460.1"/>
    </source>
</evidence>
<dbReference type="Proteomes" id="UP000050139">
    <property type="component" value="Unassembled WGS sequence"/>
</dbReference>
<dbReference type="GO" id="GO:0000104">
    <property type="term" value="F:succinate dehydrogenase activity"/>
    <property type="evidence" value="ECO:0007669"/>
    <property type="project" value="UniProtKB-UniRule"/>
</dbReference>
<dbReference type="EMBL" id="COPH01000005">
    <property type="protein sequence ID" value="CLV68563.1"/>
    <property type="molecule type" value="Genomic_DNA"/>
</dbReference>
<keyword evidence="4 5" id="KW-0472">Membrane</keyword>
<dbReference type="RefSeq" id="WP_003407768.1">
    <property type="nucleotide sequence ID" value="NZ_AP017901.1"/>
</dbReference>
<evidence type="ECO:0000313" key="22">
    <source>
        <dbReference type="Proteomes" id="UP000048289"/>
    </source>
</evidence>
<dbReference type="GO" id="GO:0005886">
    <property type="term" value="C:plasma membrane"/>
    <property type="evidence" value="ECO:0007669"/>
    <property type="project" value="UniProtKB-SubCell"/>
</dbReference>
<sequence>MSAYRQPVERYWWARRRSYLRFMLREISCIFVAWFVLYLVLVLRAVGAGGNSYQRFLDFSANPVVVVLNVVALSFLLLHAVTWFGSAPRAMVIQVRGRRVPARAVLAGHYAAWLVVSVIVAWMVLS</sequence>
<evidence type="ECO:0000313" key="8">
    <source>
        <dbReference type="EMBL" id="CFR66950.1"/>
    </source>
</evidence>
<evidence type="ECO:0000313" key="12">
    <source>
        <dbReference type="EMBL" id="CNV34053.1"/>
    </source>
</evidence>
<evidence type="ECO:0000313" key="25">
    <source>
        <dbReference type="Proteomes" id="UP000049023"/>
    </source>
</evidence>
<dbReference type="GO" id="GO:0045283">
    <property type="term" value="C:fumarate reductase complex"/>
    <property type="evidence" value="ECO:0007669"/>
    <property type="project" value="UniProtKB-UniRule"/>
</dbReference>
<protein>
    <recommendedName>
        <fullName evidence="5">Fumarate reductase subunit C</fullName>
    </recommendedName>
    <alternativeName>
        <fullName evidence="5">Quinol-fumarate reductase subunit C</fullName>
        <shortName evidence="5">QFR subunit C</shortName>
    </alternativeName>
</protein>
<dbReference type="EMBL" id="LWDQ01000001">
    <property type="protein sequence ID" value="OMH59481.1"/>
    <property type="molecule type" value="Genomic_DNA"/>
</dbReference>
<evidence type="ECO:0000256" key="1">
    <source>
        <dbReference type="ARBA" id="ARBA00022475"/>
    </source>
</evidence>
<dbReference type="EMBL" id="CFOE01000010">
    <property type="protein sequence ID" value="CFE34872.1"/>
    <property type="molecule type" value="Genomic_DNA"/>
</dbReference>
<evidence type="ECO:0000313" key="26">
    <source>
        <dbReference type="Proteomes" id="UP000050139"/>
    </source>
</evidence>
<evidence type="ECO:0000256" key="3">
    <source>
        <dbReference type="ARBA" id="ARBA00022989"/>
    </source>
</evidence>
<evidence type="ECO:0000313" key="14">
    <source>
        <dbReference type="EMBL" id="COV53408.1"/>
    </source>
</evidence>
<dbReference type="EMBL" id="QTBD01000036">
    <property type="protein sequence ID" value="REQ56460.1"/>
    <property type="molecule type" value="Genomic_DNA"/>
</dbReference>
<evidence type="ECO:0000313" key="13">
    <source>
        <dbReference type="EMBL" id="COV00334.1"/>
    </source>
</evidence>
<dbReference type="Gene3D" id="1.20.1300.10">
    <property type="entry name" value="Fumarate reductase/succinate dehydrogenase, transmembrane subunit"/>
    <property type="match status" value="1"/>
</dbReference>
<reference evidence="17 29" key="7">
    <citation type="submission" date="2018-08" db="EMBL/GenBank/DDBJ databases">
        <authorList>
            <person name="Fokvardsen B D."/>
            <person name="Norman A."/>
        </authorList>
    </citation>
    <scope>NUCLEOTIDE SEQUENCE [LARGE SCALE GENOMIC DNA]</scope>
    <source>
        <strain evidence="17 29">DKC2</strain>
    </source>
</reference>
<evidence type="ECO:0000313" key="15">
    <source>
        <dbReference type="EMBL" id="OMH59481.1"/>
    </source>
</evidence>
<keyword evidence="2 5" id="KW-0812">Transmembrane</keyword>
<dbReference type="InterPro" id="IPR034804">
    <property type="entry name" value="SQR/QFR_C/D"/>
</dbReference>
<dbReference type="EMBL" id="CSAD01000073">
    <property type="protein sequence ID" value="COV00334.1"/>
    <property type="molecule type" value="Genomic_DNA"/>
</dbReference>
<evidence type="ECO:0000313" key="24">
    <source>
        <dbReference type="Proteomes" id="UP000048948"/>
    </source>
</evidence>
<dbReference type="Proteomes" id="UP000046680">
    <property type="component" value="Unassembled WGS sequence"/>
</dbReference>
<feature type="transmembrane region" description="Helical" evidence="5">
    <location>
        <begin position="63"/>
        <end position="84"/>
    </location>
</feature>
<reference evidence="15 27" key="5">
    <citation type="submission" date="2017-02" db="EMBL/GenBank/DDBJ databases">
        <title>Protein polymorphisms may explain contrasting epidemiological fitness of two variants of a multidrug-resistant Mycobacterium tuberculosis strain.</title>
        <authorList>
            <person name="Bigi M.M."/>
            <person name="Lopez B."/>
            <person name="Blanco F.C."/>
            <person name="Sasiain M.C."/>
            <person name="De La Barrera S."/>
            <person name="Ritacco V."/>
            <person name="Bigi F."/>
            <person name="Soria M.A."/>
        </authorList>
    </citation>
    <scope>NUCLEOTIDE SEQUENCE [LARGE SCALE GENOMIC DNA]</scope>
    <source>
        <strain evidence="15 27">6548</strain>
    </source>
</reference>
<dbReference type="SUPFAM" id="SSF81343">
    <property type="entry name" value="Fumarate reductase respiratory complex transmembrane subunits"/>
    <property type="match status" value="1"/>
</dbReference>
<evidence type="ECO:0000313" key="7">
    <source>
        <dbReference type="EMBL" id="CFE53626.1"/>
    </source>
</evidence>
<dbReference type="Proteomes" id="UP000256381">
    <property type="component" value="Unassembled WGS sequence"/>
</dbReference>
<evidence type="ECO:0000313" key="9">
    <source>
        <dbReference type="EMBL" id="CKR90505.1"/>
    </source>
</evidence>
<evidence type="ECO:0000256" key="4">
    <source>
        <dbReference type="ARBA" id="ARBA00023136"/>
    </source>
</evidence>
<name>A0A045IZR4_MYCTX</name>
<dbReference type="Proteomes" id="UP000300237">
    <property type="component" value="Chromosome"/>
</dbReference>
<dbReference type="CDD" id="cd00546">
    <property type="entry name" value="QFR_TypeD_subunitC"/>
    <property type="match status" value="1"/>
</dbReference>
<dbReference type="EMBL" id="CNFU01001903">
    <property type="protein sequence ID" value="CKT87697.1"/>
    <property type="molecule type" value="Genomic_DNA"/>
</dbReference>
<dbReference type="EMBL" id="CQQC01000687">
    <property type="protein sequence ID" value="CNV34053.1"/>
    <property type="molecule type" value="Genomic_DNA"/>
</dbReference>
<keyword evidence="1 5" id="KW-1003">Cell membrane</keyword>
<evidence type="ECO:0000313" key="29">
    <source>
        <dbReference type="Proteomes" id="UP000300237"/>
    </source>
</evidence>
<evidence type="ECO:0000313" key="27">
    <source>
        <dbReference type="Proteomes" id="UP000189452"/>
    </source>
</evidence>
<reference evidence="16" key="6">
    <citation type="submission" date="2018-07" db="EMBL/GenBank/DDBJ databases">
        <authorList>
            <person name="Shah S."/>
            <person name="Brown T."/>
            <person name="Auld S."/>
            <person name="Bratton K."/>
            <person name="Narechania A."/>
            <person name="Mathema B."/>
            <person name="Gandhi N."/>
        </authorList>
    </citation>
    <scope>NUCLEOTIDE SEQUENCE</scope>
    <source>
        <strain evidence="16">32301_S10</strain>
    </source>
</reference>
<dbReference type="AlphaFoldDB" id="A0A045IZR4"/>
<evidence type="ECO:0000313" key="19">
    <source>
        <dbReference type="Proteomes" id="UP000045842"/>
    </source>
</evidence>
<reference evidence="18 19" key="1">
    <citation type="submission" date="2015-03" db="EMBL/GenBank/DDBJ databases">
        <authorList>
            <consortium name="Pathogen Informatics"/>
        </authorList>
    </citation>
    <scope>NUCLEOTIDE SEQUENCE [LARGE SCALE GENOMIC DNA]</scope>
    <source>
        <strain evidence="9 24">Bir 172</strain>
        <strain evidence="10 25">Bir 187</strain>
        <strain evidence="8 20">C09601061</strain>
        <strain evidence="12 18">D00501624</strain>
        <strain evidence="13 19">G09801536</strain>
        <strain evidence="6 22">G09901357</strain>
        <strain evidence="7 21">H09601792</strain>
        <strain evidence="14 23">P00601463</strain>
    </source>
</reference>
<comment type="subcellular location">
    <subcellularLocation>
        <location evidence="5">Cell membrane</location>
        <topology evidence="5">Multi-pass membrane protein</topology>
    </subcellularLocation>
</comment>
<evidence type="ECO:0000313" key="23">
    <source>
        <dbReference type="Proteomes" id="UP000048600"/>
    </source>
</evidence>
<dbReference type="Proteomes" id="UP000189452">
    <property type="component" value="Chromosome"/>
</dbReference>
<dbReference type="EMBL" id="CHKL01000005">
    <property type="protein sequence ID" value="COV53408.1"/>
    <property type="molecule type" value="Genomic_DNA"/>
</dbReference>
<dbReference type="PIRSF" id="PIRSF000180">
    <property type="entry name" value="FrdC"/>
    <property type="match status" value="1"/>
</dbReference>
<reference evidence="11 26" key="2">
    <citation type="submission" date="2015-03" db="EMBL/GenBank/DDBJ databases">
        <authorList>
            <consortium name="Pathogen Informatics"/>
            <person name="Murphy D."/>
        </authorList>
    </citation>
    <scope>NUCLEOTIDE SEQUENCE [LARGE SCALE GENOMIC DNA]</scope>
    <source>
        <strain evidence="11 26">0268S</strain>
    </source>
</reference>
<dbReference type="EMBL" id="LR027516">
    <property type="protein sequence ID" value="VCU49825.1"/>
    <property type="molecule type" value="Genomic_DNA"/>
</dbReference>
<comment type="function">
    <text evidence="5">Anchors the catalytic components of the fumarate reductase complex to the cell membrane, binds quinones.</text>
</comment>
<evidence type="ECO:0000313" key="17">
    <source>
        <dbReference type="EMBL" id="VCU49825.1"/>
    </source>
</evidence>
<dbReference type="Proteomes" id="UP000048600">
    <property type="component" value="Unassembled WGS sequence"/>
</dbReference>
<dbReference type="Proteomes" id="UP000045842">
    <property type="component" value="Unassembled WGS sequence"/>
</dbReference>
<comment type="subunit">
    <text evidence="5">Part of an enzyme complex containing four subunits: a flavoprotein (FrdA), an iron-sulfur protein (FrdB), and two hydrophobic anchor proteins (FrdC and FrdD).</text>
</comment>
<dbReference type="Proteomes" id="UP000046947">
    <property type="component" value="Unassembled WGS sequence"/>
</dbReference>
<keyword evidence="3 5" id="KW-1133">Transmembrane helix</keyword>
<dbReference type="SMR" id="A0A045IZR4"/>
<evidence type="ECO:0000313" key="11">
    <source>
        <dbReference type="EMBL" id="CLV68563.1"/>
    </source>
</evidence>
<reference evidence="15 27" key="3">
    <citation type="submission" date="2016-04" db="EMBL/GenBank/DDBJ databases">
        <authorList>
            <person name="Bigi M."/>
            <person name="Bigi F."/>
            <person name="Soria M.A."/>
        </authorList>
    </citation>
    <scope>NUCLEOTIDE SEQUENCE [LARGE SCALE GENOMIC DNA]</scope>
    <source>
        <strain evidence="15 27">6548</strain>
    </source>
</reference>
<dbReference type="Proteomes" id="UP000039217">
    <property type="component" value="Unassembled WGS sequence"/>
</dbReference>
<organism evidence="15 27">
    <name type="scientific">Mycobacterium tuberculosis</name>
    <dbReference type="NCBI Taxonomy" id="1773"/>
    <lineage>
        <taxon>Bacteria</taxon>
        <taxon>Bacillati</taxon>
        <taxon>Actinomycetota</taxon>
        <taxon>Actinomycetes</taxon>
        <taxon>Mycobacteriales</taxon>
        <taxon>Mycobacteriaceae</taxon>
        <taxon>Mycobacterium</taxon>
        <taxon>Mycobacterium tuberculosis complex</taxon>
    </lineage>
</organism>
<dbReference type="Proteomes" id="UP000049023">
    <property type="component" value="Unassembled WGS sequence"/>
</dbReference>
<dbReference type="EMBL" id="CFOH01000363">
    <property type="protein sequence ID" value="CFE53626.1"/>
    <property type="molecule type" value="Genomic_DNA"/>
</dbReference>
<dbReference type="NCBIfam" id="NF010126">
    <property type="entry name" value="PRK13603.1"/>
    <property type="match status" value="1"/>
</dbReference>
<evidence type="ECO:0000313" key="20">
    <source>
        <dbReference type="Proteomes" id="UP000046680"/>
    </source>
</evidence>
<dbReference type="EMBL" id="CGCX01000091">
    <property type="protein sequence ID" value="CFR66950.1"/>
    <property type="molecule type" value="Genomic_DNA"/>
</dbReference>
<evidence type="ECO:0000313" key="6">
    <source>
        <dbReference type="EMBL" id="CFE34872.1"/>
    </source>
</evidence>
<evidence type="ECO:0000313" key="18">
    <source>
        <dbReference type="Proteomes" id="UP000039217"/>
    </source>
</evidence>
<evidence type="ECO:0000256" key="2">
    <source>
        <dbReference type="ARBA" id="ARBA00022692"/>
    </source>
</evidence>
<evidence type="ECO:0000313" key="28">
    <source>
        <dbReference type="Proteomes" id="UP000256381"/>
    </source>
</evidence>
<dbReference type="Proteomes" id="UP000048948">
    <property type="component" value="Unassembled WGS sequence"/>
</dbReference>
<dbReference type="Proteomes" id="UP000048289">
    <property type="component" value="Unassembled WGS sequence"/>
</dbReference>
<dbReference type="OMA" id="MTATWWQ"/>
<reference evidence="16 28" key="4">
    <citation type="journal article" date="2017" name="N. Engl. J. Med.">
        <title>Transmission of Extensively Drug-Resistant Tuberculosis in South Africa.</title>
        <authorList>
            <person name="Shah N.S."/>
            <person name="Auld S.C."/>
            <person name="Brust J.C."/>
            <person name="Mathema B."/>
            <person name="Ismail N."/>
            <person name="Moodley P."/>
            <person name="Mlisana K."/>
            <person name="Allana S."/>
            <person name="Campbell A."/>
            <person name="Mthiyane T."/>
            <person name="Morris N."/>
            <person name="Mpangase P."/>
            <person name="van der Meulen H."/>
            <person name="Omar S.V."/>
            <person name="Brown T.S."/>
            <person name="Narechania A."/>
            <person name="Shaskina E."/>
            <person name="Kapwata T."/>
            <person name="Kreiswirth B."/>
            <person name="Gandhi N.R."/>
        </authorList>
    </citation>
    <scope>NUCLEOTIDE SEQUENCE [LARGE SCALE GENOMIC DNA]</scope>
    <source>
        <strain evidence="16 28">32301_S10</strain>
    </source>
</reference>
<dbReference type="Pfam" id="PF02300">
    <property type="entry name" value="Fumarate_red_C"/>
    <property type="match status" value="1"/>
</dbReference>
<feature type="transmembrane region" description="Helical" evidence="5">
    <location>
        <begin position="104"/>
        <end position="125"/>
    </location>
</feature>
<evidence type="ECO:0000313" key="21">
    <source>
        <dbReference type="Proteomes" id="UP000046947"/>
    </source>
</evidence>
<accession>A0A045IZR4</accession>
<feature type="transmembrane region" description="Helical" evidence="5">
    <location>
        <begin position="22"/>
        <end position="43"/>
    </location>
</feature>
<proteinExistence type="inferred from homology"/>
<dbReference type="InterPro" id="IPR003510">
    <property type="entry name" value="Fumarate_red_C"/>
</dbReference>